<keyword evidence="20" id="KW-1185">Reference proteome</keyword>
<dbReference type="RefSeq" id="WP_092116801.1">
    <property type="nucleotide sequence ID" value="NZ_FMXO01000002.1"/>
</dbReference>
<evidence type="ECO:0000256" key="9">
    <source>
        <dbReference type="ARBA" id="ARBA00022679"/>
    </source>
</evidence>
<dbReference type="InterPro" id="IPR029028">
    <property type="entry name" value="Alpha/beta_knot_MTases"/>
</dbReference>
<keyword evidence="11 15" id="KW-0819">tRNA processing</keyword>
<evidence type="ECO:0000259" key="17">
    <source>
        <dbReference type="Pfam" id="PF01746"/>
    </source>
</evidence>
<comment type="function">
    <text evidence="1 15 16">Specifically methylates guanosine-37 in various tRNAs.</text>
</comment>
<keyword evidence="9 15" id="KW-0808">Transferase</keyword>
<comment type="subunit">
    <text evidence="4 15 16">Homodimer.</text>
</comment>
<dbReference type="InterPro" id="IPR016009">
    <property type="entry name" value="tRNA_MeTrfase_TRMD/TRM10"/>
</dbReference>
<dbReference type="InterPro" id="IPR019230">
    <property type="entry name" value="RNA_MeTrfase_C_dom"/>
</dbReference>
<dbReference type="InterPro" id="IPR002649">
    <property type="entry name" value="tRNA_m1G_MeTrfase_TrmD"/>
</dbReference>
<comment type="catalytic activity">
    <reaction evidence="14 15 16">
        <text>guanosine(37) in tRNA + S-adenosyl-L-methionine = N(1)-methylguanosine(37) in tRNA + S-adenosyl-L-homocysteine + H(+)</text>
        <dbReference type="Rhea" id="RHEA:36899"/>
        <dbReference type="Rhea" id="RHEA-COMP:10145"/>
        <dbReference type="Rhea" id="RHEA-COMP:10147"/>
        <dbReference type="ChEBI" id="CHEBI:15378"/>
        <dbReference type="ChEBI" id="CHEBI:57856"/>
        <dbReference type="ChEBI" id="CHEBI:59789"/>
        <dbReference type="ChEBI" id="CHEBI:73542"/>
        <dbReference type="ChEBI" id="CHEBI:74269"/>
        <dbReference type="EC" id="2.1.1.228"/>
    </reaction>
</comment>
<comment type="subcellular location">
    <subcellularLocation>
        <location evidence="2 15 16">Cytoplasm</location>
    </subcellularLocation>
</comment>
<dbReference type="GO" id="GO:0005829">
    <property type="term" value="C:cytosol"/>
    <property type="evidence" value="ECO:0007669"/>
    <property type="project" value="TreeGrafter"/>
</dbReference>
<dbReference type="HAMAP" id="MF_00605">
    <property type="entry name" value="TrmD"/>
    <property type="match status" value="1"/>
</dbReference>
<dbReference type="Proteomes" id="UP000198771">
    <property type="component" value="Unassembled WGS sequence"/>
</dbReference>
<evidence type="ECO:0000256" key="3">
    <source>
        <dbReference type="ARBA" id="ARBA00007630"/>
    </source>
</evidence>
<feature type="domain" description="tRNA methyltransferase TRMD/TRM10-type" evidence="17">
    <location>
        <begin position="1"/>
        <end position="220"/>
    </location>
</feature>
<evidence type="ECO:0000256" key="2">
    <source>
        <dbReference type="ARBA" id="ARBA00004496"/>
    </source>
</evidence>
<dbReference type="OrthoDB" id="9807416at2"/>
<dbReference type="PANTHER" id="PTHR46417:SF1">
    <property type="entry name" value="TRNA (GUANINE-N(1)-)-METHYLTRANSFERASE"/>
    <property type="match status" value="1"/>
</dbReference>
<comment type="caution">
    <text evidence="15">Lacks conserved residue(s) required for the propagation of feature annotation.</text>
</comment>
<dbReference type="NCBIfam" id="TIGR00088">
    <property type="entry name" value="trmD"/>
    <property type="match status" value="1"/>
</dbReference>
<dbReference type="Pfam" id="PF09936">
    <property type="entry name" value="Methyltrn_RNA_4"/>
    <property type="match status" value="1"/>
</dbReference>
<evidence type="ECO:0000256" key="1">
    <source>
        <dbReference type="ARBA" id="ARBA00002634"/>
    </source>
</evidence>
<name>A0A1G6ALD5_9BACT</name>
<evidence type="ECO:0000313" key="19">
    <source>
        <dbReference type="EMBL" id="SDB09197.1"/>
    </source>
</evidence>
<comment type="similarity">
    <text evidence="3 15 16">Belongs to the RNA methyltransferase TrmD family.</text>
</comment>
<dbReference type="EC" id="2.1.1.228" evidence="5 15"/>
<dbReference type="FunFam" id="1.10.1270.20:FF:000001">
    <property type="entry name" value="tRNA (guanine-N(1)-)-methyltransferase"/>
    <property type="match status" value="1"/>
</dbReference>
<keyword evidence="8 15" id="KW-0489">Methyltransferase</keyword>
<dbReference type="Gene3D" id="3.40.1280.10">
    <property type="match status" value="2"/>
</dbReference>
<dbReference type="STRING" id="617002.SAMN05660653_00459"/>
<evidence type="ECO:0000256" key="4">
    <source>
        <dbReference type="ARBA" id="ARBA00011738"/>
    </source>
</evidence>
<dbReference type="SUPFAM" id="SSF75217">
    <property type="entry name" value="alpha/beta knot"/>
    <property type="match status" value="1"/>
</dbReference>
<evidence type="ECO:0000256" key="13">
    <source>
        <dbReference type="ARBA" id="ARBA00033392"/>
    </source>
</evidence>
<dbReference type="GO" id="GO:0002939">
    <property type="term" value="P:tRNA N1-guanine methylation"/>
    <property type="evidence" value="ECO:0007669"/>
    <property type="project" value="TreeGrafter"/>
</dbReference>
<protein>
    <recommendedName>
        <fullName evidence="6 15">tRNA (guanine-N(1)-)-methyltransferase</fullName>
        <ecNumber evidence="5 15">2.1.1.228</ecNumber>
    </recommendedName>
    <alternativeName>
        <fullName evidence="12 15">M1G-methyltransferase</fullName>
    </alternativeName>
    <alternativeName>
        <fullName evidence="13 15">tRNA [GM37] methyltransferase</fullName>
    </alternativeName>
</protein>
<evidence type="ECO:0000256" key="7">
    <source>
        <dbReference type="ARBA" id="ARBA00022490"/>
    </source>
</evidence>
<proteinExistence type="inferred from homology"/>
<keyword evidence="10 15" id="KW-0949">S-adenosyl-L-methionine</keyword>
<evidence type="ECO:0000256" key="10">
    <source>
        <dbReference type="ARBA" id="ARBA00022691"/>
    </source>
</evidence>
<evidence type="ECO:0000256" key="16">
    <source>
        <dbReference type="RuleBase" id="RU003464"/>
    </source>
</evidence>
<dbReference type="EMBL" id="FMXO01000002">
    <property type="protein sequence ID" value="SDB09197.1"/>
    <property type="molecule type" value="Genomic_DNA"/>
</dbReference>
<dbReference type="InterPro" id="IPR029026">
    <property type="entry name" value="tRNA_m1G_MTases_N"/>
</dbReference>
<sequence length="427" mass="46804">MQFNIVTLFPEFFSSALQCGLLGKALDQEMVRVRLINPRDYATDRHRSVDDRPYGGGPGMVMTLPPLTAALRSLEPAGRMLMLCPKGRSLDHDLASSLAQEQTITLICGRYEGIDARLEQLFPVEKVSVGNVVLNGGETPALHVLEAVSRLLPGFMGHGESFEEESFVQGVLEYPHYSRPEVFEGQEVPEILLSGDHARIAAWRREMALLTTLEHRPDLLAGATLAPKDAKLLRSMNNQRRRIAKNCYIALVHAPVLNKFGQCGTVSLTNLDIHDIARVSRTYGMGGYYICTPLQDQQRLGTRLLGHWLSGPGQSANPDRGSALSLVRIVDNLEQAVEDIARQCGKSPTLVATSAQGLGELTFPQVRRLLDDEPVLLVLGTGYGLAPEVLNMCSGALRPIRYFSDYNHLSVRAAAAIIVDRVLGDDG</sequence>
<dbReference type="NCBIfam" id="NF000648">
    <property type="entry name" value="PRK00026.1"/>
    <property type="match status" value="1"/>
</dbReference>
<evidence type="ECO:0000256" key="8">
    <source>
        <dbReference type="ARBA" id="ARBA00022603"/>
    </source>
</evidence>
<feature type="domain" description="tRNA (guanine-N(1)-)-methyltransferase C-terminal" evidence="18">
    <location>
        <begin position="246"/>
        <end position="424"/>
    </location>
</feature>
<gene>
    <name evidence="15" type="primary">trmD</name>
    <name evidence="19" type="ORF">SAMN05660653_00459</name>
</gene>
<evidence type="ECO:0000256" key="14">
    <source>
        <dbReference type="ARBA" id="ARBA00047783"/>
    </source>
</evidence>
<dbReference type="Gene3D" id="1.10.1270.20">
    <property type="entry name" value="tRNA(m1g37)methyltransferase, domain 2"/>
    <property type="match status" value="1"/>
</dbReference>
<dbReference type="Pfam" id="PF01746">
    <property type="entry name" value="tRNA_m1G_MT"/>
    <property type="match status" value="1"/>
</dbReference>
<keyword evidence="7 15" id="KW-0963">Cytoplasm</keyword>
<dbReference type="GO" id="GO:0052906">
    <property type="term" value="F:tRNA (guanine(37)-N1)-methyltransferase activity"/>
    <property type="evidence" value="ECO:0007669"/>
    <property type="project" value="UniProtKB-UniRule"/>
</dbReference>
<evidence type="ECO:0000259" key="18">
    <source>
        <dbReference type="Pfam" id="PF09936"/>
    </source>
</evidence>
<dbReference type="PANTHER" id="PTHR46417">
    <property type="entry name" value="TRNA (GUANINE-N(1)-)-METHYLTRANSFERASE"/>
    <property type="match status" value="1"/>
</dbReference>
<evidence type="ECO:0000313" key="20">
    <source>
        <dbReference type="Proteomes" id="UP000198771"/>
    </source>
</evidence>
<dbReference type="CDD" id="cd18085">
    <property type="entry name" value="TM1570-like"/>
    <property type="match status" value="1"/>
</dbReference>
<evidence type="ECO:0000256" key="6">
    <source>
        <dbReference type="ARBA" id="ARBA00014679"/>
    </source>
</evidence>
<dbReference type="AlphaFoldDB" id="A0A1G6ALD5"/>
<dbReference type="CDD" id="cd18080">
    <property type="entry name" value="TrmD-like"/>
    <property type="match status" value="1"/>
</dbReference>
<reference evidence="19 20" key="1">
    <citation type="submission" date="2016-10" db="EMBL/GenBank/DDBJ databases">
        <authorList>
            <person name="de Groot N.N."/>
        </authorList>
    </citation>
    <scope>NUCLEOTIDE SEQUENCE [LARGE SCALE GENOMIC DNA]</scope>
    <source>
        <strain evidence="19 20">ASO4-2</strain>
    </source>
</reference>
<organism evidence="19 20">
    <name type="scientific">Desulfonatronum thiosulfatophilum</name>
    <dbReference type="NCBI Taxonomy" id="617002"/>
    <lineage>
        <taxon>Bacteria</taxon>
        <taxon>Pseudomonadati</taxon>
        <taxon>Thermodesulfobacteriota</taxon>
        <taxon>Desulfovibrionia</taxon>
        <taxon>Desulfovibrionales</taxon>
        <taxon>Desulfonatronaceae</taxon>
        <taxon>Desulfonatronum</taxon>
    </lineage>
</organism>
<evidence type="ECO:0000256" key="15">
    <source>
        <dbReference type="HAMAP-Rule" id="MF_00605"/>
    </source>
</evidence>
<accession>A0A1G6ALD5</accession>
<evidence type="ECO:0000256" key="11">
    <source>
        <dbReference type="ARBA" id="ARBA00022694"/>
    </source>
</evidence>
<feature type="binding site" evidence="15">
    <location>
        <position position="109"/>
    </location>
    <ligand>
        <name>S-adenosyl-L-methionine</name>
        <dbReference type="ChEBI" id="CHEBI:59789"/>
    </ligand>
</feature>
<evidence type="ECO:0000256" key="5">
    <source>
        <dbReference type="ARBA" id="ARBA00012807"/>
    </source>
</evidence>
<evidence type="ECO:0000256" key="12">
    <source>
        <dbReference type="ARBA" id="ARBA00029736"/>
    </source>
</evidence>
<dbReference type="InterPro" id="IPR023148">
    <property type="entry name" value="tRNA_m1G_MeTrfase_C_sf"/>
</dbReference>